<dbReference type="EMBL" id="RBOC01000148">
    <property type="protein sequence ID" value="RMM06894.1"/>
    <property type="molecule type" value="Genomic_DNA"/>
</dbReference>
<sequence length="98" mass="10874">MSRNQAHTEEFITCTVPLNVTGNGYGHPLLVRIDLNLQSDDSVLLTSRGGNTGTPIKNAKCVSVPRTEWDNFQFGHTGDLALARWAFTKTGWVLRDDE</sequence>
<protein>
    <submittedName>
        <fullName evidence="2">Uncharacterized protein</fullName>
    </submittedName>
</protein>
<dbReference type="Proteomes" id="UP000278587">
    <property type="component" value="Unassembled WGS sequence"/>
</dbReference>
<evidence type="ECO:0000313" key="1">
    <source>
        <dbReference type="EMBL" id="RMM06894.1"/>
    </source>
</evidence>
<accession>A0A0P9Q025</accession>
<dbReference type="AlphaFoldDB" id="A0A0P9Q025"/>
<evidence type="ECO:0000313" key="2">
    <source>
        <dbReference type="EMBL" id="RMV74689.1"/>
    </source>
</evidence>
<name>A0A0P9Q025_9PSED</name>
<gene>
    <name evidence="2" type="ORF">ALP05_200081</name>
    <name evidence="1" type="ORF">ALQ84_200336</name>
</gene>
<evidence type="ECO:0000313" key="3">
    <source>
        <dbReference type="Proteomes" id="UP000269872"/>
    </source>
</evidence>
<dbReference type="EMBL" id="RBUY01000106">
    <property type="protein sequence ID" value="RMV74689.1"/>
    <property type="molecule type" value="Genomic_DNA"/>
</dbReference>
<reference evidence="3 4" key="1">
    <citation type="submission" date="2018-08" db="EMBL/GenBank/DDBJ databases">
        <title>Recombination of ecologically and evolutionarily significant loci maintains genetic cohesion in the Pseudomonas syringae species complex.</title>
        <authorList>
            <person name="Dillon M."/>
            <person name="Thakur S."/>
            <person name="Almeida R.N.D."/>
            <person name="Weir B.S."/>
            <person name="Guttman D.S."/>
        </authorList>
    </citation>
    <scope>NUCLEOTIDE SEQUENCE [LARGE SCALE GENOMIC DNA]</scope>
    <source>
        <strain evidence="1 4">ICMP 4086</strain>
        <strain evidence="2 3">ICMP 7496</strain>
    </source>
</reference>
<organism evidence="2 3">
    <name type="scientific">Pseudomonas caricapapayae</name>
    <dbReference type="NCBI Taxonomy" id="46678"/>
    <lineage>
        <taxon>Bacteria</taxon>
        <taxon>Pseudomonadati</taxon>
        <taxon>Pseudomonadota</taxon>
        <taxon>Gammaproteobacteria</taxon>
        <taxon>Pseudomonadales</taxon>
        <taxon>Pseudomonadaceae</taxon>
        <taxon>Pseudomonas</taxon>
    </lineage>
</organism>
<evidence type="ECO:0000313" key="4">
    <source>
        <dbReference type="Proteomes" id="UP000278587"/>
    </source>
</evidence>
<comment type="caution">
    <text evidence="2">The sequence shown here is derived from an EMBL/GenBank/DDBJ whole genome shotgun (WGS) entry which is preliminary data.</text>
</comment>
<dbReference type="Proteomes" id="UP000269872">
    <property type="component" value="Unassembled WGS sequence"/>
</dbReference>
<proteinExistence type="predicted"/>